<dbReference type="HOGENOM" id="CLU_1337687_0_0_1"/>
<accession>A0A0C9XJ26</accession>
<proteinExistence type="predicted"/>
<reference evidence="1 2" key="1">
    <citation type="submission" date="2014-04" db="EMBL/GenBank/DDBJ databases">
        <authorList>
            <consortium name="DOE Joint Genome Institute"/>
            <person name="Kuo A."/>
            <person name="Kohler A."/>
            <person name="Nagy L.G."/>
            <person name="Floudas D."/>
            <person name="Copeland A."/>
            <person name="Barry K.W."/>
            <person name="Cichocki N."/>
            <person name="Veneault-Fourrey C."/>
            <person name="LaButti K."/>
            <person name="Lindquist E.A."/>
            <person name="Lipzen A."/>
            <person name="Lundell T."/>
            <person name="Morin E."/>
            <person name="Murat C."/>
            <person name="Sun H."/>
            <person name="Tunlid A."/>
            <person name="Henrissat B."/>
            <person name="Grigoriev I.V."/>
            <person name="Hibbett D.S."/>
            <person name="Martin F."/>
            <person name="Nordberg H.P."/>
            <person name="Cantor M.N."/>
            <person name="Hua S.X."/>
        </authorList>
    </citation>
    <scope>NUCLEOTIDE SEQUENCE [LARGE SCALE GENOMIC DNA]</scope>
    <source>
        <strain evidence="1 2">LaAM-08-1</strain>
    </source>
</reference>
<name>A0A0C9XJ26_9AGAR</name>
<keyword evidence="2" id="KW-1185">Reference proteome</keyword>
<evidence type="ECO:0000313" key="2">
    <source>
        <dbReference type="Proteomes" id="UP000054477"/>
    </source>
</evidence>
<dbReference type="EMBL" id="KN838728">
    <property type="protein sequence ID" value="KIJ96242.1"/>
    <property type="molecule type" value="Genomic_DNA"/>
</dbReference>
<dbReference type="Proteomes" id="UP000054477">
    <property type="component" value="Unassembled WGS sequence"/>
</dbReference>
<gene>
    <name evidence="1" type="ORF">K443DRAFT_10779</name>
</gene>
<evidence type="ECO:0000313" key="1">
    <source>
        <dbReference type="EMBL" id="KIJ96242.1"/>
    </source>
</evidence>
<dbReference type="OrthoDB" id="2638860at2759"/>
<organism evidence="1 2">
    <name type="scientific">Laccaria amethystina LaAM-08-1</name>
    <dbReference type="NCBI Taxonomy" id="1095629"/>
    <lineage>
        <taxon>Eukaryota</taxon>
        <taxon>Fungi</taxon>
        <taxon>Dikarya</taxon>
        <taxon>Basidiomycota</taxon>
        <taxon>Agaricomycotina</taxon>
        <taxon>Agaricomycetes</taxon>
        <taxon>Agaricomycetidae</taxon>
        <taxon>Agaricales</taxon>
        <taxon>Agaricineae</taxon>
        <taxon>Hydnangiaceae</taxon>
        <taxon>Laccaria</taxon>
    </lineage>
</organism>
<reference evidence="2" key="2">
    <citation type="submission" date="2015-01" db="EMBL/GenBank/DDBJ databases">
        <title>Evolutionary Origins and Diversification of the Mycorrhizal Mutualists.</title>
        <authorList>
            <consortium name="DOE Joint Genome Institute"/>
            <consortium name="Mycorrhizal Genomics Consortium"/>
            <person name="Kohler A."/>
            <person name="Kuo A."/>
            <person name="Nagy L.G."/>
            <person name="Floudas D."/>
            <person name="Copeland A."/>
            <person name="Barry K.W."/>
            <person name="Cichocki N."/>
            <person name="Veneault-Fourrey C."/>
            <person name="LaButti K."/>
            <person name="Lindquist E.A."/>
            <person name="Lipzen A."/>
            <person name="Lundell T."/>
            <person name="Morin E."/>
            <person name="Murat C."/>
            <person name="Riley R."/>
            <person name="Ohm R."/>
            <person name="Sun H."/>
            <person name="Tunlid A."/>
            <person name="Henrissat B."/>
            <person name="Grigoriev I.V."/>
            <person name="Hibbett D.S."/>
            <person name="Martin F."/>
        </authorList>
    </citation>
    <scope>NUCLEOTIDE SEQUENCE [LARGE SCALE GENOMIC DNA]</scope>
    <source>
        <strain evidence="2">LaAM-08-1</strain>
    </source>
</reference>
<sequence>MARTSSTESYSTANHFENSDTLAQGQLQEIISLLKERLQHQALRQALTPNVTTPQPGFATVQQYLALMRPTSKQKPTRSSVVTASVGFSTKVETVLIPLWMLRYFRNFHHIDGTLGYSFATLTQQVKFQTYTSKLQSWSQFFTTTVSSSKRFPLKQALTFSSIPVITLDIEVDLIWKKKWSAVNVFFIISGFQNQYFGEAPPVYV</sequence>
<protein>
    <submittedName>
        <fullName evidence="1">Uncharacterized protein</fullName>
    </submittedName>
</protein>
<dbReference type="AlphaFoldDB" id="A0A0C9XJ26"/>